<proteinExistence type="predicted"/>
<evidence type="ECO:0000256" key="1">
    <source>
        <dbReference type="ARBA" id="ARBA00004123"/>
    </source>
</evidence>
<protein>
    <recommendedName>
        <fullName evidence="6">Transcription repressor</fullName>
    </recommendedName>
    <alternativeName>
        <fullName evidence="6">Ovate family protein</fullName>
    </alternativeName>
</protein>
<feature type="compositionally biased region" description="Basic residues" evidence="7">
    <location>
        <begin position="89"/>
        <end position="99"/>
    </location>
</feature>
<keyword evidence="2 6" id="KW-0678">Repressor</keyword>
<evidence type="ECO:0000313" key="10">
    <source>
        <dbReference type="Proteomes" id="UP000243975"/>
    </source>
</evidence>
<evidence type="ECO:0000259" key="8">
    <source>
        <dbReference type="PROSITE" id="PS51754"/>
    </source>
</evidence>
<dbReference type="PROSITE" id="PS51754">
    <property type="entry name" value="OVATE"/>
    <property type="match status" value="1"/>
</dbReference>
<feature type="region of interest" description="Disordered" evidence="7">
    <location>
        <begin position="142"/>
        <end position="162"/>
    </location>
</feature>
<comment type="subcellular location">
    <subcellularLocation>
        <location evidence="1 6">Nucleus</location>
    </subcellularLocation>
</comment>
<dbReference type="AlphaFoldDB" id="A0A103YM41"/>
<keyword evidence="4 6" id="KW-0804">Transcription</keyword>
<dbReference type="Proteomes" id="UP000243975">
    <property type="component" value="Unassembled WGS sequence"/>
</dbReference>
<dbReference type="InterPro" id="IPR038933">
    <property type="entry name" value="Ovate"/>
</dbReference>
<dbReference type="EMBL" id="LEKV01000071">
    <property type="protein sequence ID" value="KVI11604.1"/>
    <property type="molecule type" value="Genomic_DNA"/>
</dbReference>
<evidence type="ECO:0000256" key="3">
    <source>
        <dbReference type="ARBA" id="ARBA00023015"/>
    </source>
</evidence>
<evidence type="ECO:0000256" key="4">
    <source>
        <dbReference type="ARBA" id="ARBA00023163"/>
    </source>
</evidence>
<organism evidence="9 10">
    <name type="scientific">Cynara cardunculus var. scolymus</name>
    <name type="common">Globe artichoke</name>
    <name type="synonym">Cynara scolymus</name>
    <dbReference type="NCBI Taxonomy" id="59895"/>
    <lineage>
        <taxon>Eukaryota</taxon>
        <taxon>Viridiplantae</taxon>
        <taxon>Streptophyta</taxon>
        <taxon>Embryophyta</taxon>
        <taxon>Tracheophyta</taxon>
        <taxon>Spermatophyta</taxon>
        <taxon>Magnoliopsida</taxon>
        <taxon>eudicotyledons</taxon>
        <taxon>Gunneridae</taxon>
        <taxon>Pentapetalae</taxon>
        <taxon>asterids</taxon>
        <taxon>campanulids</taxon>
        <taxon>Asterales</taxon>
        <taxon>Asteraceae</taxon>
        <taxon>Carduoideae</taxon>
        <taxon>Cardueae</taxon>
        <taxon>Carduinae</taxon>
        <taxon>Cynara</taxon>
    </lineage>
</organism>
<dbReference type="STRING" id="59895.A0A103YM41"/>
<evidence type="ECO:0000256" key="5">
    <source>
        <dbReference type="ARBA" id="ARBA00023242"/>
    </source>
</evidence>
<accession>A0A103YM41</accession>
<name>A0A103YM41_CYNCS</name>
<evidence type="ECO:0000256" key="2">
    <source>
        <dbReference type="ARBA" id="ARBA00022491"/>
    </source>
</evidence>
<dbReference type="Pfam" id="PF04844">
    <property type="entry name" value="Ovate"/>
    <property type="match status" value="1"/>
</dbReference>
<dbReference type="Gramene" id="KVI11604">
    <property type="protein sequence ID" value="KVI11604"/>
    <property type="gene ID" value="Ccrd_009991"/>
</dbReference>
<comment type="function">
    <text evidence="6">Transcriptional repressor that regulates multiple aspects of plant growth and development.</text>
</comment>
<keyword evidence="10" id="KW-1185">Reference proteome</keyword>
<feature type="region of interest" description="Disordered" evidence="7">
    <location>
        <begin position="75"/>
        <end position="99"/>
    </location>
</feature>
<keyword evidence="5 6" id="KW-0539">Nucleus</keyword>
<dbReference type="PANTHER" id="PTHR33057:SF17">
    <property type="entry name" value="TRANSCRIPTION REPRESSOR OFP8"/>
    <property type="match status" value="1"/>
</dbReference>
<comment type="caution">
    <text evidence="9">The sequence shown here is derived from an EMBL/GenBank/DDBJ whole genome shotgun (WGS) entry which is preliminary data.</text>
</comment>
<gene>
    <name evidence="9" type="ORF">Ccrd_009991</name>
</gene>
<dbReference type="OrthoDB" id="1928390at2759"/>
<keyword evidence="3 6" id="KW-0805">Transcription regulation</keyword>
<dbReference type="NCBIfam" id="TIGR01568">
    <property type="entry name" value="A_thal_3678"/>
    <property type="match status" value="1"/>
</dbReference>
<reference evidence="9 10" key="1">
    <citation type="journal article" date="2016" name="Sci. Rep.">
        <title>The genome sequence of the outbreeding globe artichoke constructed de novo incorporating a phase-aware low-pass sequencing strategy of F1 progeny.</title>
        <authorList>
            <person name="Scaglione D."/>
            <person name="Reyes-Chin-Wo S."/>
            <person name="Acquadro A."/>
            <person name="Froenicke L."/>
            <person name="Portis E."/>
            <person name="Beitel C."/>
            <person name="Tirone M."/>
            <person name="Mauro R."/>
            <person name="Lo Monaco A."/>
            <person name="Mauromicale G."/>
            <person name="Faccioli P."/>
            <person name="Cattivelli L."/>
            <person name="Rieseberg L."/>
            <person name="Michelmore R."/>
            <person name="Lanteri S."/>
        </authorList>
    </citation>
    <scope>NUCLEOTIDE SEQUENCE [LARGE SCALE GENOMIC DNA]</scope>
    <source>
        <strain evidence="9">2C</strain>
    </source>
</reference>
<dbReference type="PANTHER" id="PTHR33057">
    <property type="entry name" value="TRANSCRIPTION REPRESSOR OFP7-RELATED"/>
    <property type="match status" value="1"/>
</dbReference>
<dbReference type="OMA" id="YDWRSSD"/>
<feature type="domain" description="OVATE" evidence="8">
    <location>
        <begin position="194"/>
        <end position="253"/>
    </location>
</feature>
<dbReference type="GO" id="GO:0045892">
    <property type="term" value="P:negative regulation of DNA-templated transcription"/>
    <property type="evidence" value="ECO:0007669"/>
    <property type="project" value="UniProtKB-UniRule"/>
</dbReference>
<evidence type="ECO:0000256" key="7">
    <source>
        <dbReference type="SAM" id="MobiDB-lite"/>
    </source>
</evidence>
<evidence type="ECO:0000256" key="6">
    <source>
        <dbReference type="RuleBase" id="RU367028"/>
    </source>
</evidence>
<dbReference type="GO" id="GO:0005634">
    <property type="term" value="C:nucleus"/>
    <property type="evidence" value="ECO:0007669"/>
    <property type="project" value="UniProtKB-SubCell"/>
</dbReference>
<sequence length="259" mass="30115">MDNRLKLKVSKMFHSCRSKDNFDVSDQPFFFPPENYHHRQLIHLFSPKPHSFIHNQKNEPKSHLLRPKTFNTTTSFPANTVCRRPEKTTKKKPHYRKPRKIQDFSSFTDNYYYDWRSSDEEDESDDGTTLFSSRSLSSESSGTFLRNRAHRKSQKKPKRISGGHGCACGCKNLETTNVTPLESSGKLVKDSFAVVKKSSNPHEDFRVSMVEMIVEKQIFGEEDLQNLLQCFISLNSEEHHRVIFEVFTEIWEALFSASV</sequence>
<dbReference type="InterPro" id="IPR006458">
    <property type="entry name" value="Ovate_C"/>
</dbReference>
<evidence type="ECO:0000313" key="9">
    <source>
        <dbReference type="EMBL" id="KVI11604.1"/>
    </source>
</evidence>
<feature type="compositionally biased region" description="Basic residues" evidence="7">
    <location>
        <begin position="147"/>
        <end position="161"/>
    </location>
</feature>